<proteinExistence type="predicted"/>
<dbReference type="Pfam" id="PF13672">
    <property type="entry name" value="PP2C_2"/>
    <property type="match status" value="1"/>
</dbReference>
<dbReference type="Gene3D" id="3.60.40.10">
    <property type="entry name" value="PPM-type phosphatase domain"/>
    <property type="match status" value="1"/>
</dbReference>
<evidence type="ECO:0000259" key="1">
    <source>
        <dbReference type="PROSITE" id="PS51746"/>
    </source>
</evidence>
<dbReference type="InterPro" id="IPR036457">
    <property type="entry name" value="PPM-type-like_dom_sf"/>
</dbReference>
<accession>A0A6J7BN05</accession>
<dbReference type="PROSITE" id="PS51746">
    <property type="entry name" value="PPM_2"/>
    <property type="match status" value="1"/>
</dbReference>
<dbReference type="InterPro" id="IPR001932">
    <property type="entry name" value="PPM-type_phosphatase-like_dom"/>
</dbReference>
<dbReference type="EMBL" id="CAEZXN010000021">
    <property type="protein sequence ID" value="CAB4697955.1"/>
    <property type="molecule type" value="Genomic_DNA"/>
</dbReference>
<gene>
    <name evidence="2" type="ORF">UFOPK2342_01123</name>
    <name evidence="3" type="ORF">UFOPK2423_00997</name>
    <name evidence="4" type="ORF">UFOPK2894_01478</name>
    <name evidence="5" type="ORF">UFOPK3266_01649</name>
</gene>
<evidence type="ECO:0000313" key="3">
    <source>
        <dbReference type="EMBL" id="CAB4697955.1"/>
    </source>
</evidence>
<protein>
    <submittedName>
        <fullName evidence="5">Unannotated protein</fullName>
    </submittedName>
</protein>
<evidence type="ECO:0000313" key="5">
    <source>
        <dbReference type="EMBL" id="CAB4845518.1"/>
    </source>
</evidence>
<organism evidence="5">
    <name type="scientific">freshwater metagenome</name>
    <dbReference type="NCBI Taxonomy" id="449393"/>
    <lineage>
        <taxon>unclassified sequences</taxon>
        <taxon>metagenomes</taxon>
        <taxon>ecological metagenomes</taxon>
    </lineage>
</organism>
<dbReference type="SMART" id="SM00331">
    <property type="entry name" value="PP2C_SIG"/>
    <property type="match status" value="1"/>
</dbReference>
<dbReference type="SUPFAM" id="SSF81606">
    <property type="entry name" value="PP2C-like"/>
    <property type="match status" value="1"/>
</dbReference>
<dbReference type="EMBL" id="CAEZXB010000022">
    <property type="protein sequence ID" value="CAB4680685.1"/>
    <property type="molecule type" value="Genomic_DNA"/>
</dbReference>
<sequence length="252" mass="26501">MLTLKAHGRSELGLHREGNEDSALLSPTLCAVADGLGGHAAGEVASRFAISTLAALLQEKKLSAARMSKQVREVDKGLATLIEGDNKYGGMGTTLTAIALIGSTLQVAHIGDSRAYLYRDGKLEQITKDHTMIQELIDRGELTPAGAKEHPKRALLTQALMGQKKAQPDVMSIDIASGDRLLLCSDGLSNVVNVAQMSSALEQLSIENAVDTLIALTYAAGAPDNVTVLVADVISEKNSEKPTFLGAAVDIS</sequence>
<dbReference type="SMART" id="SM00332">
    <property type="entry name" value="PP2Cc"/>
    <property type="match status" value="1"/>
</dbReference>
<evidence type="ECO:0000313" key="4">
    <source>
        <dbReference type="EMBL" id="CAB4785762.1"/>
    </source>
</evidence>
<dbReference type="EMBL" id="CAFBAA010000068">
    <property type="protein sequence ID" value="CAB4845518.1"/>
    <property type="molecule type" value="Genomic_DNA"/>
</dbReference>
<name>A0A6J7BN05_9ZZZZ</name>
<dbReference type="GO" id="GO:0004722">
    <property type="term" value="F:protein serine/threonine phosphatase activity"/>
    <property type="evidence" value="ECO:0007669"/>
    <property type="project" value="InterPro"/>
</dbReference>
<dbReference type="PANTHER" id="PTHR47992">
    <property type="entry name" value="PROTEIN PHOSPHATASE"/>
    <property type="match status" value="1"/>
</dbReference>
<reference evidence="5" key="1">
    <citation type="submission" date="2020-05" db="EMBL/GenBank/DDBJ databases">
        <authorList>
            <person name="Chiriac C."/>
            <person name="Salcher M."/>
            <person name="Ghai R."/>
            <person name="Kavagutti S V."/>
        </authorList>
    </citation>
    <scope>NUCLEOTIDE SEQUENCE</scope>
</reference>
<evidence type="ECO:0000313" key="2">
    <source>
        <dbReference type="EMBL" id="CAB4680685.1"/>
    </source>
</evidence>
<feature type="domain" description="PPM-type phosphatase" evidence="1">
    <location>
        <begin position="1"/>
        <end position="233"/>
    </location>
</feature>
<dbReference type="AlphaFoldDB" id="A0A6J7BN05"/>
<dbReference type="InterPro" id="IPR015655">
    <property type="entry name" value="PP2C"/>
</dbReference>
<dbReference type="EMBL" id="CAEZZQ010000130">
    <property type="protein sequence ID" value="CAB4785762.1"/>
    <property type="molecule type" value="Genomic_DNA"/>
</dbReference>
<dbReference type="CDD" id="cd00143">
    <property type="entry name" value="PP2Cc"/>
    <property type="match status" value="1"/>
</dbReference>